<dbReference type="PANTHER" id="PTHR43690">
    <property type="entry name" value="NARDILYSIN"/>
    <property type="match status" value="1"/>
</dbReference>
<dbReference type="Proteomes" id="UP000187203">
    <property type="component" value="Unassembled WGS sequence"/>
</dbReference>
<dbReference type="InterPro" id="IPR011249">
    <property type="entry name" value="Metalloenz_LuxS/M16"/>
</dbReference>
<keyword evidence="3" id="KW-1185">Reference proteome</keyword>
<dbReference type="InterPro" id="IPR050626">
    <property type="entry name" value="Peptidase_M16"/>
</dbReference>
<evidence type="ECO:0008006" key="4">
    <source>
        <dbReference type="Google" id="ProtNLM"/>
    </source>
</evidence>
<proteinExistence type="predicted"/>
<dbReference type="GO" id="GO:0043171">
    <property type="term" value="P:peptide catabolic process"/>
    <property type="evidence" value="ECO:0007669"/>
    <property type="project" value="TreeGrafter"/>
</dbReference>
<feature type="non-terminal residue" evidence="2">
    <location>
        <position position="1"/>
    </location>
</feature>
<organism evidence="2 3">
    <name type="scientific">Corchorus olitorius</name>
    <dbReference type="NCBI Taxonomy" id="93759"/>
    <lineage>
        <taxon>Eukaryota</taxon>
        <taxon>Viridiplantae</taxon>
        <taxon>Streptophyta</taxon>
        <taxon>Embryophyta</taxon>
        <taxon>Tracheophyta</taxon>
        <taxon>Spermatophyta</taxon>
        <taxon>Magnoliopsida</taxon>
        <taxon>eudicotyledons</taxon>
        <taxon>Gunneridae</taxon>
        <taxon>Pentapetalae</taxon>
        <taxon>rosids</taxon>
        <taxon>malvids</taxon>
        <taxon>Malvales</taxon>
        <taxon>Malvaceae</taxon>
        <taxon>Grewioideae</taxon>
        <taxon>Apeibeae</taxon>
        <taxon>Corchorus</taxon>
    </lineage>
</organism>
<accession>A0A1R3HMC2</accession>
<evidence type="ECO:0000256" key="1">
    <source>
        <dbReference type="ARBA" id="ARBA00022723"/>
    </source>
</evidence>
<protein>
    <recommendedName>
        <fullName evidence="4">Peptidase M16 C-terminal domain-containing protein</fullName>
    </recommendedName>
</protein>
<dbReference type="GO" id="GO:0051603">
    <property type="term" value="P:proteolysis involved in protein catabolic process"/>
    <property type="evidence" value="ECO:0007669"/>
    <property type="project" value="TreeGrafter"/>
</dbReference>
<dbReference type="SUPFAM" id="SSF63411">
    <property type="entry name" value="LuxS/MPP-like metallohydrolase"/>
    <property type="match status" value="1"/>
</dbReference>
<dbReference type="AlphaFoldDB" id="A0A1R3HMC2"/>
<dbReference type="GO" id="GO:0004222">
    <property type="term" value="F:metalloendopeptidase activity"/>
    <property type="evidence" value="ECO:0007669"/>
    <property type="project" value="TreeGrafter"/>
</dbReference>
<dbReference type="OrthoDB" id="952271at2759"/>
<dbReference type="Gene3D" id="3.30.830.10">
    <property type="entry name" value="Metalloenzyme, LuxS/M16 peptidase-like"/>
    <property type="match status" value="1"/>
</dbReference>
<dbReference type="EMBL" id="AWUE01019808">
    <property type="protein sequence ID" value="OMO71420.1"/>
    <property type="molecule type" value="Genomic_DNA"/>
</dbReference>
<comment type="caution">
    <text evidence="2">The sequence shown here is derived from an EMBL/GenBank/DDBJ whole genome shotgun (WGS) entry which is preliminary data.</text>
</comment>
<dbReference type="GO" id="GO:0005829">
    <property type="term" value="C:cytosol"/>
    <property type="evidence" value="ECO:0007669"/>
    <property type="project" value="TreeGrafter"/>
</dbReference>
<reference evidence="3" key="1">
    <citation type="submission" date="2013-09" db="EMBL/GenBank/DDBJ databases">
        <title>Corchorus olitorius genome sequencing.</title>
        <authorList>
            <person name="Alam M."/>
            <person name="Haque M.S."/>
            <person name="Islam M.S."/>
            <person name="Emdad E.M."/>
            <person name="Islam M.M."/>
            <person name="Ahmed B."/>
            <person name="Halim A."/>
            <person name="Hossen Q.M.M."/>
            <person name="Hossain M.Z."/>
            <person name="Ahmed R."/>
            <person name="Khan M.M."/>
            <person name="Islam R."/>
            <person name="Rashid M.M."/>
            <person name="Khan S.A."/>
            <person name="Rahman M.S."/>
            <person name="Alam M."/>
            <person name="Yahiya A.S."/>
            <person name="Khan M.S."/>
            <person name="Azam M.S."/>
            <person name="Haque T."/>
            <person name="Lashkar M.Z.H."/>
            <person name="Akhand A.I."/>
            <person name="Morshed G."/>
            <person name="Roy S."/>
            <person name="Uddin K.S."/>
            <person name="Rabeya T."/>
            <person name="Hossain A.S."/>
            <person name="Chowdhury A."/>
            <person name="Snigdha A.R."/>
            <person name="Mortoza M.S."/>
            <person name="Matin S.A."/>
            <person name="Hoque S.M.E."/>
            <person name="Islam M.K."/>
            <person name="Roy D.K."/>
            <person name="Haider R."/>
            <person name="Moosa M.M."/>
            <person name="Elias S.M."/>
            <person name="Hasan A.M."/>
            <person name="Jahan S."/>
            <person name="Shafiuddin M."/>
            <person name="Mahmood N."/>
            <person name="Shommy N.S."/>
        </authorList>
    </citation>
    <scope>NUCLEOTIDE SEQUENCE [LARGE SCALE GENOMIC DNA]</scope>
    <source>
        <strain evidence="3">cv. O-4</strain>
    </source>
</reference>
<dbReference type="PANTHER" id="PTHR43690:SF18">
    <property type="entry name" value="INSULIN-DEGRADING ENZYME-RELATED"/>
    <property type="match status" value="1"/>
</dbReference>
<name>A0A1R3HMC2_9ROSI</name>
<dbReference type="GO" id="GO:0046872">
    <property type="term" value="F:metal ion binding"/>
    <property type="evidence" value="ECO:0007669"/>
    <property type="project" value="UniProtKB-KW"/>
</dbReference>
<keyword evidence="1" id="KW-0479">Metal-binding</keyword>
<dbReference type="GO" id="GO:0005739">
    <property type="term" value="C:mitochondrion"/>
    <property type="evidence" value="ECO:0007669"/>
    <property type="project" value="TreeGrafter"/>
</dbReference>
<evidence type="ECO:0000313" key="2">
    <source>
        <dbReference type="EMBL" id="OMO71420.1"/>
    </source>
</evidence>
<dbReference type="STRING" id="93759.A0A1R3HMC2"/>
<gene>
    <name evidence="2" type="ORF">COLO4_28268</name>
</gene>
<evidence type="ECO:0000313" key="3">
    <source>
        <dbReference type="Proteomes" id="UP000187203"/>
    </source>
</evidence>
<sequence length="140" mass="16437">GYVNALIYKKQKEHDNLREESGFYWREISNGTLKFDRREAEVAALRQVTKREFIDFFEEYIKVGSPRKKTLSVRVYGKKHLSEYKSEISEPLQLDTVRIDDILSFRNSQSHYGSFKGSFSNMKLQIEKSTNIRRGSVGIF</sequence>